<dbReference type="CDD" id="cd08589">
    <property type="entry name" value="PI-PLCc_SaPLC1_like"/>
    <property type="match status" value="1"/>
</dbReference>
<dbReference type="STRING" id="667725.A0A0L0F8D4"/>
<dbReference type="GO" id="GO:0008081">
    <property type="term" value="F:phosphoric diester hydrolase activity"/>
    <property type="evidence" value="ECO:0007669"/>
    <property type="project" value="InterPro"/>
</dbReference>
<proteinExistence type="predicted"/>
<sequence length="302" mass="32656">MSEMESIAGVQTSAPGLDYTHVSLTQQMDTQNVRHFELDVFADPAGGLFRDYAALKMLNRDTAQPGLDQPGYKVLHIQDIDPLSVCLTLVECLTEIKAWSTANSHHVPMMISIQVSEDPIIDPLALGFTTPVQADLTELEAEIRSVFTVDNNALNASDIIMPNHIMALGNQTDLRTTVTTVGWPTLAQTRGKVIFTLQGPGGINTRYANGDATLQDKLMFVFSEPSSGDCAFVLRNQVLQPQSAGNDISSLVADGYMVRTRTDAITIEARSGETTQRDAAIGQGQSTSGAQYISTDYPATLS</sequence>
<protein>
    <submittedName>
        <fullName evidence="1">Uncharacterized protein</fullName>
    </submittedName>
</protein>
<feature type="non-terminal residue" evidence="1">
    <location>
        <position position="302"/>
    </location>
</feature>
<dbReference type="GO" id="GO:0006629">
    <property type="term" value="P:lipid metabolic process"/>
    <property type="evidence" value="ECO:0007669"/>
    <property type="project" value="InterPro"/>
</dbReference>
<reference evidence="1 2" key="1">
    <citation type="submission" date="2011-02" db="EMBL/GenBank/DDBJ databases">
        <title>The Genome Sequence of Sphaeroforma arctica JP610.</title>
        <authorList>
            <consortium name="The Broad Institute Genome Sequencing Platform"/>
            <person name="Russ C."/>
            <person name="Cuomo C."/>
            <person name="Young S.K."/>
            <person name="Zeng Q."/>
            <person name="Gargeya S."/>
            <person name="Alvarado L."/>
            <person name="Berlin A."/>
            <person name="Chapman S.B."/>
            <person name="Chen Z."/>
            <person name="Freedman E."/>
            <person name="Gellesch M."/>
            <person name="Goldberg J."/>
            <person name="Griggs A."/>
            <person name="Gujja S."/>
            <person name="Heilman E."/>
            <person name="Heiman D."/>
            <person name="Howarth C."/>
            <person name="Mehta T."/>
            <person name="Neiman D."/>
            <person name="Pearson M."/>
            <person name="Roberts A."/>
            <person name="Saif S."/>
            <person name="Shea T."/>
            <person name="Shenoy N."/>
            <person name="Sisk P."/>
            <person name="Stolte C."/>
            <person name="Sykes S."/>
            <person name="White J."/>
            <person name="Yandava C."/>
            <person name="Burger G."/>
            <person name="Gray M.W."/>
            <person name="Holland P.W.H."/>
            <person name="King N."/>
            <person name="Lang F.B.F."/>
            <person name="Roger A.J."/>
            <person name="Ruiz-Trillo I."/>
            <person name="Haas B."/>
            <person name="Nusbaum C."/>
            <person name="Birren B."/>
        </authorList>
    </citation>
    <scope>NUCLEOTIDE SEQUENCE [LARGE SCALE GENOMIC DNA]</scope>
    <source>
        <strain evidence="1 2">JP610</strain>
    </source>
</reference>
<dbReference type="InterPro" id="IPR017946">
    <property type="entry name" value="PLC-like_Pdiesterase_TIM-brl"/>
</dbReference>
<dbReference type="OrthoDB" id="2017497at2759"/>
<dbReference type="RefSeq" id="XP_014146879.1">
    <property type="nucleotide sequence ID" value="XM_014291404.1"/>
</dbReference>
<dbReference type="SUPFAM" id="SSF51695">
    <property type="entry name" value="PLC-like phosphodiesterases"/>
    <property type="match status" value="1"/>
</dbReference>
<dbReference type="AlphaFoldDB" id="A0A0L0F8D4"/>
<keyword evidence="2" id="KW-1185">Reference proteome</keyword>
<dbReference type="EMBL" id="KQ246255">
    <property type="protein sequence ID" value="KNC72977.1"/>
    <property type="molecule type" value="Genomic_DNA"/>
</dbReference>
<evidence type="ECO:0000313" key="2">
    <source>
        <dbReference type="Proteomes" id="UP000054560"/>
    </source>
</evidence>
<name>A0A0L0F8D4_9EUKA</name>
<evidence type="ECO:0000313" key="1">
    <source>
        <dbReference type="EMBL" id="KNC72977.1"/>
    </source>
</evidence>
<dbReference type="Gene3D" id="3.20.20.190">
    <property type="entry name" value="Phosphatidylinositol (PI) phosphodiesterase"/>
    <property type="match status" value="1"/>
</dbReference>
<dbReference type="Pfam" id="PF16670">
    <property type="entry name" value="PI-PLC-C1"/>
    <property type="match status" value="1"/>
</dbReference>
<gene>
    <name evidence="1" type="ORF">SARC_14460</name>
</gene>
<dbReference type="GeneID" id="25914964"/>
<dbReference type="InterPro" id="IPR032075">
    <property type="entry name" value="PI-PLC-C1"/>
</dbReference>
<dbReference type="eggNOG" id="ENOG502S6H7">
    <property type="taxonomic scope" value="Eukaryota"/>
</dbReference>
<accession>A0A0L0F8D4</accession>
<dbReference type="Proteomes" id="UP000054560">
    <property type="component" value="Unassembled WGS sequence"/>
</dbReference>
<organism evidence="1 2">
    <name type="scientific">Sphaeroforma arctica JP610</name>
    <dbReference type="NCBI Taxonomy" id="667725"/>
    <lineage>
        <taxon>Eukaryota</taxon>
        <taxon>Ichthyosporea</taxon>
        <taxon>Ichthyophonida</taxon>
        <taxon>Sphaeroforma</taxon>
    </lineage>
</organism>